<protein>
    <submittedName>
        <fullName evidence="3">Uncharacterized protein</fullName>
    </submittedName>
</protein>
<dbReference type="AlphaFoldDB" id="A0A9W8NAT7"/>
<evidence type="ECO:0000313" key="4">
    <source>
        <dbReference type="Proteomes" id="UP001148614"/>
    </source>
</evidence>
<evidence type="ECO:0000256" key="1">
    <source>
        <dbReference type="SAM" id="Coils"/>
    </source>
</evidence>
<sequence>MRAQEHHREAERARLEILDEEALEEEEVVVVVRPQRSQETQETQEDEQTEQSQKVDKGKGKEIQQEQAEAGDS</sequence>
<dbReference type="Proteomes" id="UP001148614">
    <property type="component" value="Unassembled WGS sequence"/>
</dbReference>
<feature type="region of interest" description="Disordered" evidence="2">
    <location>
        <begin position="29"/>
        <end position="73"/>
    </location>
</feature>
<reference evidence="3" key="1">
    <citation type="submission" date="2022-07" db="EMBL/GenBank/DDBJ databases">
        <title>Genome Sequence of Xylaria arbuscula.</title>
        <authorList>
            <person name="Buettner E."/>
        </authorList>
    </citation>
    <scope>NUCLEOTIDE SEQUENCE</scope>
    <source>
        <strain evidence="3">VT107</strain>
    </source>
</reference>
<feature type="coiled-coil region" evidence="1">
    <location>
        <begin position="1"/>
        <end position="28"/>
    </location>
</feature>
<feature type="compositionally biased region" description="Low complexity" evidence="2">
    <location>
        <begin position="29"/>
        <end position="41"/>
    </location>
</feature>
<organism evidence="3 4">
    <name type="scientific">Xylaria arbuscula</name>
    <dbReference type="NCBI Taxonomy" id="114810"/>
    <lineage>
        <taxon>Eukaryota</taxon>
        <taxon>Fungi</taxon>
        <taxon>Dikarya</taxon>
        <taxon>Ascomycota</taxon>
        <taxon>Pezizomycotina</taxon>
        <taxon>Sordariomycetes</taxon>
        <taxon>Xylariomycetidae</taxon>
        <taxon>Xylariales</taxon>
        <taxon>Xylariaceae</taxon>
        <taxon>Xylaria</taxon>
    </lineage>
</organism>
<keyword evidence="1" id="KW-0175">Coiled coil</keyword>
<proteinExistence type="predicted"/>
<comment type="caution">
    <text evidence="3">The sequence shown here is derived from an EMBL/GenBank/DDBJ whole genome shotgun (WGS) entry which is preliminary data.</text>
</comment>
<feature type="compositionally biased region" description="Basic and acidic residues" evidence="2">
    <location>
        <begin position="53"/>
        <end position="64"/>
    </location>
</feature>
<dbReference type="EMBL" id="JANPWZ010001478">
    <property type="protein sequence ID" value="KAJ3565499.1"/>
    <property type="molecule type" value="Genomic_DNA"/>
</dbReference>
<gene>
    <name evidence="3" type="ORF">NPX13_g7483</name>
</gene>
<accession>A0A9W8NAT7</accession>
<keyword evidence="4" id="KW-1185">Reference proteome</keyword>
<name>A0A9W8NAT7_9PEZI</name>
<evidence type="ECO:0000313" key="3">
    <source>
        <dbReference type="EMBL" id="KAJ3565499.1"/>
    </source>
</evidence>
<evidence type="ECO:0000256" key="2">
    <source>
        <dbReference type="SAM" id="MobiDB-lite"/>
    </source>
</evidence>